<reference evidence="1" key="1">
    <citation type="submission" date="2021-03" db="EMBL/GenBank/DDBJ databases">
        <authorList>
            <person name="Tagirdzhanova G."/>
        </authorList>
    </citation>
    <scope>NUCLEOTIDE SEQUENCE</scope>
</reference>
<gene>
    <name evidence="1" type="ORF">HETSPECPRED_006020</name>
</gene>
<comment type="caution">
    <text evidence="1">The sequence shown here is derived from an EMBL/GenBank/DDBJ whole genome shotgun (WGS) entry which is preliminary data.</text>
</comment>
<dbReference type="Proteomes" id="UP000664521">
    <property type="component" value="Unassembled WGS sequence"/>
</dbReference>
<dbReference type="EMBL" id="CAJPDS010000004">
    <property type="protein sequence ID" value="CAF9906000.1"/>
    <property type="molecule type" value="Genomic_DNA"/>
</dbReference>
<accession>A0A8H3EI30</accession>
<evidence type="ECO:0000313" key="2">
    <source>
        <dbReference type="Proteomes" id="UP000664521"/>
    </source>
</evidence>
<organism evidence="1 2">
    <name type="scientific">Heterodermia speciosa</name>
    <dbReference type="NCBI Taxonomy" id="116794"/>
    <lineage>
        <taxon>Eukaryota</taxon>
        <taxon>Fungi</taxon>
        <taxon>Dikarya</taxon>
        <taxon>Ascomycota</taxon>
        <taxon>Pezizomycotina</taxon>
        <taxon>Lecanoromycetes</taxon>
        <taxon>OSLEUM clade</taxon>
        <taxon>Lecanoromycetidae</taxon>
        <taxon>Caliciales</taxon>
        <taxon>Physciaceae</taxon>
        <taxon>Heterodermia</taxon>
    </lineage>
</organism>
<evidence type="ECO:0000313" key="1">
    <source>
        <dbReference type="EMBL" id="CAF9906000.1"/>
    </source>
</evidence>
<sequence length="231" mass="26929">MDSDEWRSMASDLDSSKSANPMRTLLDISYQLVPLLEEFDRLKYSTDQSLRHLWNQARDIDSQIKAWKDTITLEDDAQRLHLNPQIAAALLYEEVYDVHLNQLLIDLLSHAPTARSFEKIPSIRGLKIDRWNSMRRICLMFDYFFEDRMRLSGRMMFVGIFQTGLVGIADSRREHDRLFTEQARDCGLVCNKIAAEGYFPWDECADLWKNLQDSCRDEYSMHPQAGLIVLG</sequence>
<proteinExistence type="predicted"/>
<dbReference type="AlphaFoldDB" id="A0A8H3EI30"/>
<name>A0A8H3EI30_9LECA</name>
<keyword evidence="2" id="KW-1185">Reference proteome</keyword>
<protein>
    <submittedName>
        <fullName evidence="1">Uncharacterized protein</fullName>
    </submittedName>
</protein>